<sequence>MKSIQLALSGVLLAVGLVLHAVIPGILGAMKFDMLLTMMFLAIILFPNIKSVAVTALATGVISALTTTFPGGQLANMIDKPITAIIVFGLYSLLKKYHGHVALVATITAIGTLISGTIFLTSAAVITGLPAPFVALFLTVVLPTTVVNTIVMTVLYPILQTITKRSNLIYQT</sequence>
<keyword evidence="1" id="KW-0812">Transmembrane</keyword>
<accession>A0ABS9GWS8</accession>
<evidence type="ECO:0000256" key="1">
    <source>
        <dbReference type="SAM" id="Phobius"/>
    </source>
</evidence>
<feature type="transmembrane region" description="Helical" evidence="1">
    <location>
        <begin position="133"/>
        <end position="159"/>
    </location>
</feature>
<proteinExistence type="predicted"/>
<keyword evidence="1" id="KW-1133">Transmembrane helix</keyword>
<feature type="transmembrane region" description="Helical" evidence="1">
    <location>
        <begin position="101"/>
        <end position="127"/>
    </location>
</feature>
<organism evidence="2 3">
    <name type="scientific">Pseudalkalibacillus berkeleyi</name>
    <dbReference type="NCBI Taxonomy" id="1069813"/>
    <lineage>
        <taxon>Bacteria</taxon>
        <taxon>Bacillati</taxon>
        <taxon>Bacillota</taxon>
        <taxon>Bacilli</taxon>
        <taxon>Bacillales</taxon>
        <taxon>Fictibacillaceae</taxon>
        <taxon>Pseudalkalibacillus</taxon>
    </lineage>
</organism>
<keyword evidence="3" id="KW-1185">Reference proteome</keyword>
<reference evidence="2 3" key="1">
    <citation type="submission" date="2022-01" db="EMBL/GenBank/DDBJ databases">
        <title>Alkalihalobacillus sp. EGI L200015, a novel bacterium isolated from a salt lake sediment.</title>
        <authorList>
            <person name="Gao L."/>
            <person name="Fang B.-Z."/>
            <person name="Li W.-J."/>
        </authorList>
    </citation>
    <scope>NUCLEOTIDE SEQUENCE [LARGE SCALE GENOMIC DNA]</scope>
    <source>
        <strain evidence="2 3">KCTC 12718</strain>
    </source>
</reference>
<feature type="transmembrane region" description="Helical" evidence="1">
    <location>
        <begin position="39"/>
        <end position="65"/>
    </location>
</feature>
<dbReference type="InterPro" id="IPR031360">
    <property type="entry name" value="TrpP"/>
</dbReference>
<dbReference type="EMBL" id="JAKIJS010000001">
    <property type="protein sequence ID" value="MCF6136181.1"/>
    <property type="molecule type" value="Genomic_DNA"/>
</dbReference>
<evidence type="ECO:0000313" key="3">
    <source>
        <dbReference type="Proteomes" id="UP001649381"/>
    </source>
</evidence>
<dbReference type="RefSeq" id="WP_236330435.1">
    <property type="nucleotide sequence ID" value="NZ_JAKIJS010000001.1"/>
</dbReference>
<feature type="transmembrane region" description="Helical" evidence="1">
    <location>
        <begin position="6"/>
        <end position="27"/>
    </location>
</feature>
<gene>
    <name evidence="2" type="ORF">L2716_00475</name>
</gene>
<keyword evidence="1" id="KW-0472">Membrane</keyword>
<protein>
    <submittedName>
        <fullName evidence="2">Tryptophan transporter</fullName>
    </submittedName>
</protein>
<feature type="transmembrane region" description="Helical" evidence="1">
    <location>
        <begin position="77"/>
        <end position="94"/>
    </location>
</feature>
<dbReference type="Pfam" id="PF17099">
    <property type="entry name" value="TrpP"/>
    <property type="match status" value="1"/>
</dbReference>
<name>A0ABS9GWS8_9BACL</name>
<evidence type="ECO:0000313" key="2">
    <source>
        <dbReference type="EMBL" id="MCF6136181.1"/>
    </source>
</evidence>
<dbReference type="Proteomes" id="UP001649381">
    <property type="component" value="Unassembled WGS sequence"/>
</dbReference>
<comment type="caution">
    <text evidence="2">The sequence shown here is derived from an EMBL/GenBank/DDBJ whole genome shotgun (WGS) entry which is preliminary data.</text>
</comment>